<evidence type="ECO:0000256" key="6">
    <source>
        <dbReference type="SAM" id="MobiDB-lite"/>
    </source>
</evidence>
<dbReference type="Pfam" id="PF02518">
    <property type="entry name" value="HATPase_c"/>
    <property type="match status" value="1"/>
</dbReference>
<dbReference type="CDD" id="cd00130">
    <property type="entry name" value="PAS"/>
    <property type="match status" value="1"/>
</dbReference>
<dbReference type="Gene3D" id="1.10.287.130">
    <property type="match status" value="1"/>
</dbReference>
<dbReference type="InterPro" id="IPR003594">
    <property type="entry name" value="HATPase_dom"/>
</dbReference>
<dbReference type="GO" id="GO:0004673">
    <property type="term" value="F:protein histidine kinase activity"/>
    <property type="evidence" value="ECO:0007669"/>
    <property type="project" value="UniProtKB-EC"/>
</dbReference>
<evidence type="ECO:0000259" key="7">
    <source>
        <dbReference type="PROSITE" id="PS50109"/>
    </source>
</evidence>
<keyword evidence="4" id="KW-0808">Transferase</keyword>
<keyword evidence="5" id="KW-0418">Kinase</keyword>
<dbReference type="PANTHER" id="PTHR43304">
    <property type="entry name" value="PHYTOCHROME-LIKE PROTEIN CPH1"/>
    <property type="match status" value="1"/>
</dbReference>
<reference evidence="9 10" key="1">
    <citation type="journal article" date="2019" name="Int. J. Syst. Evol. Microbiol.">
        <title>The Global Catalogue of Microorganisms (GCM) 10K type strain sequencing project: providing services to taxonomists for standard genome sequencing and annotation.</title>
        <authorList>
            <consortium name="The Broad Institute Genomics Platform"/>
            <consortium name="The Broad Institute Genome Sequencing Center for Infectious Disease"/>
            <person name="Wu L."/>
            <person name="Ma J."/>
        </authorList>
    </citation>
    <scope>NUCLEOTIDE SEQUENCE [LARGE SCALE GENOMIC DNA]</scope>
    <source>
        <strain evidence="9 10">CGMCC 1.12553</strain>
    </source>
</reference>
<dbReference type="InterPro" id="IPR005467">
    <property type="entry name" value="His_kinase_dom"/>
</dbReference>
<keyword evidence="9" id="KW-0067">ATP-binding</keyword>
<dbReference type="Gene3D" id="3.30.565.10">
    <property type="entry name" value="Histidine kinase-like ATPase, C-terminal domain"/>
    <property type="match status" value="1"/>
</dbReference>
<evidence type="ECO:0000256" key="4">
    <source>
        <dbReference type="ARBA" id="ARBA00022679"/>
    </source>
</evidence>
<dbReference type="InterPro" id="IPR000014">
    <property type="entry name" value="PAS"/>
</dbReference>
<evidence type="ECO:0000256" key="3">
    <source>
        <dbReference type="ARBA" id="ARBA00022553"/>
    </source>
</evidence>
<dbReference type="InterPro" id="IPR003661">
    <property type="entry name" value="HisK_dim/P_dom"/>
</dbReference>
<dbReference type="InterPro" id="IPR035965">
    <property type="entry name" value="PAS-like_dom_sf"/>
</dbReference>
<keyword evidence="10" id="KW-1185">Reference proteome</keyword>
<keyword evidence="9" id="KW-0547">Nucleotide-binding</keyword>
<comment type="caution">
    <text evidence="9">The sequence shown here is derived from an EMBL/GenBank/DDBJ whole genome shotgun (WGS) entry which is preliminary data.</text>
</comment>
<dbReference type="SUPFAM" id="SSF47384">
    <property type="entry name" value="Homodimeric domain of signal transducing histidine kinase"/>
    <property type="match status" value="1"/>
</dbReference>
<dbReference type="Gene3D" id="3.30.450.20">
    <property type="entry name" value="PAS domain"/>
    <property type="match status" value="1"/>
</dbReference>
<dbReference type="PRINTS" id="PR00344">
    <property type="entry name" value="BCTRLSENSOR"/>
</dbReference>
<feature type="compositionally biased region" description="Basic and acidic residues" evidence="6">
    <location>
        <begin position="78"/>
        <end position="89"/>
    </location>
</feature>
<dbReference type="AlphaFoldDB" id="A0ABD5PAJ7"/>
<dbReference type="PROSITE" id="PS50109">
    <property type="entry name" value="HIS_KIN"/>
    <property type="match status" value="1"/>
</dbReference>
<dbReference type="InterPro" id="IPR036890">
    <property type="entry name" value="HATPase_C_sf"/>
</dbReference>
<dbReference type="PANTHER" id="PTHR43304:SF1">
    <property type="entry name" value="PAC DOMAIN-CONTAINING PROTEIN"/>
    <property type="match status" value="1"/>
</dbReference>
<sequence length="545" mass="58430">MTTLDVLYLGDEPATVRALVDVDDCTVCLVSTPTTALDRLRDAAFDCILCEYPLADADSFLRRVHEQGGPPVVVRTADGTRPDAPHDRLVGPGGVDDTDDADGVGAGATDPADGAGTDDGTGDGVEGRDAEPARVLDTLRAYAGRRPVPAADGSHAASVRTGEPTRVPAPDATPEPFDDPLLDSLGDFLFVTDAEANLIRWNAAFTEGTGYDTDEIAEMEPLDFFPDRDAEAVTAALARVAEDGEATEELNILTKGGEEVPYEISATLVGEEAPVLCGVGRDITKRRETQRKLDEAIDELERSNAELEQFAYVASHDMKQPLRMVSSYLDLLERRYADELDEDAEEFIGFAKDGAERMREMIDGLLAYSRVGRRDREHEPVDLRDALDTALTNLEIAIEESEAEITVDPLPRVLGDPGQLAQLFQNLVGNAIKYSEGTPHVEVRAEDAGDHWAVAVADEGSGIPPERLDRVFDIFAHDEESGGSGIGLAICEKIVDRHGGDIRVESEVGVGSTFTFTFPKLGADSPEPEPSGAEAEAGNGAGDRV</sequence>
<dbReference type="SUPFAM" id="SSF55785">
    <property type="entry name" value="PYP-like sensor domain (PAS domain)"/>
    <property type="match status" value="1"/>
</dbReference>
<accession>A0ABD5PAJ7</accession>
<evidence type="ECO:0000259" key="8">
    <source>
        <dbReference type="PROSITE" id="PS50112"/>
    </source>
</evidence>
<organism evidence="9 10">
    <name type="scientific">Halobium salinum</name>
    <dbReference type="NCBI Taxonomy" id="1364940"/>
    <lineage>
        <taxon>Archaea</taxon>
        <taxon>Methanobacteriati</taxon>
        <taxon>Methanobacteriota</taxon>
        <taxon>Stenosarchaea group</taxon>
        <taxon>Halobacteria</taxon>
        <taxon>Halobacteriales</taxon>
        <taxon>Haloferacaceae</taxon>
        <taxon>Halobium</taxon>
    </lineage>
</organism>
<name>A0ABD5PAJ7_9EURY</name>
<dbReference type="InterPro" id="IPR036097">
    <property type="entry name" value="HisK_dim/P_sf"/>
</dbReference>
<dbReference type="NCBIfam" id="TIGR00229">
    <property type="entry name" value="sensory_box"/>
    <property type="match status" value="1"/>
</dbReference>
<dbReference type="InterPro" id="IPR011006">
    <property type="entry name" value="CheY-like_superfamily"/>
</dbReference>
<gene>
    <name evidence="9" type="ORF">ACFO0N_08170</name>
</gene>
<evidence type="ECO:0000313" key="9">
    <source>
        <dbReference type="EMBL" id="MFC4357924.1"/>
    </source>
</evidence>
<dbReference type="SUPFAM" id="SSF55874">
    <property type="entry name" value="ATPase domain of HSP90 chaperone/DNA topoisomerase II/histidine kinase"/>
    <property type="match status" value="1"/>
</dbReference>
<evidence type="ECO:0000313" key="10">
    <source>
        <dbReference type="Proteomes" id="UP001595921"/>
    </source>
</evidence>
<dbReference type="EC" id="2.7.13.3" evidence="2"/>
<feature type="region of interest" description="Disordered" evidence="6">
    <location>
        <begin position="520"/>
        <end position="545"/>
    </location>
</feature>
<dbReference type="SUPFAM" id="SSF52172">
    <property type="entry name" value="CheY-like"/>
    <property type="match status" value="1"/>
</dbReference>
<dbReference type="FunFam" id="3.30.565.10:FF:000006">
    <property type="entry name" value="Sensor histidine kinase WalK"/>
    <property type="match status" value="1"/>
</dbReference>
<dbReference type="Pfam" id="PF08448">
    <property type="entry name" value="PAS_4"/>
    <property type="match status" value="1"/>
</dbReference>
<dbReference type="SMART" id="SM00091">
    <property type="entry name" value="PAS"/>
    <property type="match status" value="1"/>
</dbReference>
<dbReference type="InterPro" id="IPR013656">
    <property type="entry name" value="PAS_4"/>
</dbReference>
<proteinExistence type="predicted"/>
<dbReference type="InterPro" id="IPR004358">
    <property type="entry name" value="Sig_transdc_His_kin-like_C"/>
</dbReference>
<dbReference type="PROSITE" id="PS50112">
    <property type="entry name" value="PAS"/>
    <property type="match status" value="1"/>
</dbReference>
<protein>
    <recommendedName>
        <fullName evidence="2">histidine kinase</fullName>
        <ecNumber evidence="2">2.7.13.3</ecNumber>
    </recommendedName>
</protein>
<dbReference type="Pfam" id="PF00512">
    <property type="entry name" value="HisKA"/>
    <property type="match status" value="1"/>
</dbReference>
<comment type="catalytic activity">
    <reaction evidence="1">
        <text>ATP + protein L-histidine = ADP + protein N-phospho-L-histidine.</text>
        <dbReference type="EC" id="2.7.13.3"/>
    </reaction>
</comment>
<feature type="domain" description="PAS" evidence="8">
    <location>
        <begin position="181"/>
        <end position="244"/>
    </location>
</feature>
<dbReference type="CDD" id="cd00082">
    <property type="entry name" value="HisKA"/>
    <property type="match status" value="1"/>
</dbReference>
<dbReference type="RefSeq" id="WP_267624654.1">
    <property type="nucleotide sequence ID" value="NZ_JAODIW010000009.1"/>
</dbReference>
<dbReference type="Proteomes" id="UP001595921">
    <property type="component" value="Unassembled WGS sequence"/>
</dbReference>
<dbReference type="GO" id="GO:0005524">
    <property type="term" value="F:ATP binding"/>
    <property type="evidence" value="ECO:0007669"/>
    <property type="project" value="UniProtKB-KW"/>
</dbReference>
<feature type="region of interest" description="Disordered" evidence="6">
    <location>
        <begin position="71"/>
        <end position="174"/>
    </location>
</feature>
<feature type="domain" description="Histidine kinase" evidence="7">
    <location>
        <begin position="313"/>
        <end position="522"/>
    </location>
</feature>
<feature type="compositionally biased region" description="Basic and acidic residues" evidence="6">
    <location>
        <begin position="125"/>
        <end position="134"/>
    </location>
</feature>
<keyword evidence="3" id="KW-0597">Phosphoprotein</keyword>
<evidence type="ECO:0000256" key="5">
    <source>
        <dbReference type="ARBA" id="ARBA00022777"/>
    </source>
</evidence>
<evidence type="ECO:0000256" key="1">
    <source>
        <dbReference type="ARBA" id="ARBA00000085"/>
    </source>
</evidence>
<dbReference type="InterPro" id="IPR052162">
    <property type="entry name" value="Sensor_kinase/Photoreceptor"/>
</dbReference>
<dbReference type="EMBL" id="JBHSDS010000005">
    <property type="protein sequence ID" value="MFC4357924.1"/>
    <property type="molecule type" value="Genomic_DNA"/>
</dbReference>
<dbReference type="SMART" id="SM00388">
    <property type="entry name" value="HisKA"/>
    <property type="match status" value="1"/>
</dbReference>
<evidence type="ECO:0000256" key="2">
    <source>
        <dbReference type="ARBA" id="ARBA00012438"/>
    </source>
</evidence>
<dbReference type="SMART" id="SM00387">
    <property type="entry name" value="HATPase_c"/>
    <property type="match status" value="1"/>
</dbReference>